<dbReference type="InterPro" id="IPR027474">
    <property type="entry name" value="L-asparaginase_N"/>
</dbReference>
<dbReference type="AlphaFoldDB" id="A0A1B7KXC9"/>
<dbReference type="Proteomes" id="UP000078290">
    <property type="component" value="Unassembled WGS sequence"/>
</dbReference>
<dbReference type="SUPFAM" id="SSF53774">
    <property type="entry name" value="Glutaminase/Asparaginase"/>
    <property type="match status" value="1"/>
</dbReference>
<protein>
    <recommendedName>
        <fullName evidence="1">L-asparaginase N-terminal domain-containing protein</fullName>
    </recommendedName>
</protein>
<dbReference type="InterPro" id="IPR006034">
    <property type="entry name" value="Asparaginase/glutaminase-like"/>
</dbReference>
<dbReference type="PIRSF" id="PIRSF500176">
    <property type="entry name" value="L_ASNase"/>
    <property type="match status" value="1"/>
</dbReference>
<sequence>MKEDEKQVPFLLTKRIRFHDATPPLASIADVYVEELLHLPSPHMTSREMLQLRKRIEETTANEQMEGLCCYAWNGYIGRNSIFF</sequence>
<proteinExistence type="predicted"/>
<organism evidence="2 3">
    <name type="scientific">Parageobacillus thermoglucosidasius</name>
    <name type="common">Geobacillus thermoglucosidasius</name>
    <dbReference type="NCBI Taxonomy" id="1426"/>
    <lineage>
        <taxon>Bacteria</taxon>
        <taxon>Bacillati</taxon>
        <taxon>Bacillota</taxon>
        <taxon>Bacilli</taxon>
        <taxon>Bacillales</taxon>
        <taxon>Anoxybacillaceae</taxon>
        <taxon>Parageobacillus</taxon>
    </lineage>
</organism>
<dbReference type="InterPro" id="IPR036152">
    <property type="entry name" value="Asp/glu_Ase-like_sf"/>
</dbReference>
<dbReference type="PIRSF" id="PIRSF001220">
    <property type="entry name" value="L-ASNase_gatD"/>
    <property type="match status" value="1"/>
</dbReference>
<comment type="caution">
    <text evidence="2">The sequence shown here is derived from an EMBL/GenBank/DDBJ whole genome shotgun (WGS) entry which is preliminary data.</text>
</comment>
<evidence type="ECO:0000313" key="3">
    <source>
        <dbReference type="Proteomes" id="UP000078290"/>
    </source>
</evidence>
<name>A0A1B7KXC9_PARTM</name>
<dbReference type="EMBL" id="LXMA01000001">
    <property type="protein sequence ID" value="OAT74760.1"/>
    <property type="molecule type" value="Genomic_DNA"/>
</dbReference>
<evidence type="ECO:0000259" key="1">
    <source>
        <dbReference type="Pfam" id="PF00710"/>
    </source>
</evidence>
<gene>
    <name evidence="2" type="ORF">A7K69_03345</name>
</gene>
<dbReference type="Pfam" id="PF00710">
    <property type="entry name" value="Asparaginase"/>
    <property type="match status" value="1"/>
</dbReference>
<accession>A0A1B7KXC9</accession>
<evidence type="ECO:0000313" key="2">
    <source>
        <dbReference type="EMBL" id="OAT74760.1"/>
    </source>
</evidence>
<feature type="domain" description="L-asparaginase N-terminal" evidence="1">
    <location>
        <begin position="18"/>
        <end position="67"/>
    </location>
</feature>
<reference evidence="3" key="1">
    <citation type="submission" date="2016-05" db="EMBL/GenBank/DDBJ databases">
        <authorList>
            <person name="Wang W."/>
            <person name="Zhu L."/>
        </authorList>
    </citation>
    <scope>NUCLEOTIDE SEQUENCE [LARGE SCALE GENOMIC DNA]</scope>
    <source>
        <strain evidence="3">W-2</strain>
    </source>
</reference>